<dbReference type="GO" id="GO:0006515">
    <property type="term" value="P:protein quality control for misfolded or incompletely synthesized proteins"/>
    <property type="evidence" value="ECO:0007669"/>
    <property type="project" value="EnsemblFungi"/>
</dbReference>
<dbReference type="Pfam" id="PF03835">
    <property type="entry name" value="Rad4"/>
    <property type="match status" value="1"/>
</dbReference>
<evidence type="ECO:0000313" key="7">
    <source>
        <dbReference type="EMBL" id="EGW32864.1"/>
    </source>
</evidence>
<dbReference type="STRING" id="619300.G3AK53"/>
<dbReference type="InterPro" id="IPR002931">
    <property type="entry name" value="Transglutaminase-like"/>
</dbReference>
<comment type="similarity">
    <text evidence="1">Belongs to the transglutaminase-like superfamily. PNGase family.</text>
</comment>
<dbReference type="Gene3D" id="2.20.25.10">
    <property type="match status" value="1"/>
</dbReference>
<dbReference type="InterPro" id="IPR038765">
    <property type="entry name" value="Papain-like_cys_pep_sf"/>
</dbReference>
<evidence type="ECO:0000259" key="6">
    <source>
        <dbReference type="SMART" id="SM00460"/>
    </source>
</evidence>
<dbReference type="OMA" id="NDFFTWI"/>
<dbReference type="KEGG" id="spaa:SPAPADRAFT_60205"/>
<dbReference type="HOGENOM" id="CLU_031058_0_1_1"/>
<proteinExistence type="inferred from homology"/>
<feature type="region of interest" description="Disordered" evidence="5">
    <location>
        <begin position="333"/>
        <end position="367"/>
    </location>
</feature>
<evidence type="ECO:0000256" key="1">
    <source>
        <dbReference type="ARBA" id="ARBA00009390"/>
    </source>
</evidence>
<dbReference type="InterPro" id="IPR018325">
    <property type="entry name" value="Rad4/PNGase_transGLS-fold"/>
</dbReference>
<dbReference type="FunCoup" id="G3AK53">
    <property type="interactions" value="103"/>
</dbReference>
<feature type="domain" description="Transglutaminase-like" evidence="6">
    <location>
        <begin position="173"/>
        <end position="232"/>
    </location>
</feature>
<dbReference type="AlphaFoldDB" id="G3AK53"/>
<dbReference type="PANTHER" id="PTHR12143:SF19">
    <property type="entry name" value="PEPTIDE-N(4)-(N-ACETYL-BETA-GLUCOSAMINYL)ASPARAGINE AMIDASE"/>
    <property type="match status" value="1"/>
</dbReference>
<dbReference type="GO" id="GO:0005634">
    <property type="term" value="C:nucleus"/>
    <property type="evidence" value="ECO:0007669"/>
    <property type="project" value="EnsemblFungi"/>
</dbReference>
<reference evidence="7 8" key="1">
    <citation type="journal article" date="2011" name="Proc. Natl. Acad. Sci. U.S.A.">
        <title>Comparative genomics of xylose-fermenting fungi for enhanced biofuel production.</title>
        <authorList>
            <person name="Wohlbach D.J."/>
            <person name="Kuo A."/>
            <person name="Sato T.K."/>
            <person name="Potts K.M."/>
            <person name="Salamov A.A."/>
            <person name="LaButti K.M."/>
            <person name="Sun H."/>
            <person name="Clum A."/>
            <person name="Pangilinan J.L."/>
            <person name="Lindquist E.A."/>
            <person name="Lucas S."/>
            <person name="Lapidus A."/>
            <person name="Jin M."/>
            <person name="Gunawan C."/>
            <person name="Balan V."/>
            <person name="Dale B.E."/>
            <person name="Jeffries T.W."/>
            <person name="Zinkel R."/>
            <person name="Barry K.W."/>
            <person name="Grigoriev I.V."/>
            <person name="Gasch A.P."/>
        </authorList>
    </citation>
    <scope>NUCLEOTIDE SEQUENCE [LARGE SCALE GENOMIC DNA]</scope>
    <source>
        <strain evidence="8">NRRL Y-27907 / 11-Y1</strain>
    </source>
</reference>
<dbReference type="GO" id="GO:0097466">
    <property type="term" value="P:ubiquitin-dependent glycoprotein ERAD pathway"/>
    <property type="evidence" value="ECO:0007669"/>
    <property type="project" value="EnsemblFungi"/>
</dbReference>
<keyword evidence="8" id="KW-1185">Reference proteome</keyword>
<dbReference type="InParanoid" id="G3AK53"/>
<evidence type="ECO:0000256" key="3">
    <source>
        <dbReference type="ARBA" id="ARBA00022833"/>
    </source>
</evidence>
<dbReference type="GO" id="GO:0046872">
    <property type="term" value="F:metal ion binding"/>
    <property type="evidence" value="ECO:0007669"/>
    <property type="project" value="UniProtKB-KW"/>
</dbReference>
<dbReference type="SMART" id="SM00460">
    <property type="entry name" value="TGc"/>
    <property type="match status" value="1"/>
</dbReference>
<sequence length="367" mass="42771">MTSIDYSNLADRLITIYAKQKIVSDRKKFRINHAELQESLVLPVCQSIHVHANCVDVYKNPNYLNEVLDTIDLATIYMNVDKRENEPDKNPNLKYDDFVVLELLQYFKHNFFTWVNTPKCPNCQDEKNVESKGSIPFNRTLPNPDEISIVEHYQCFQCGTNIQFPRINNPVSLLRTKQGRCGEWVNCFMLILQALIGEDKDRIRYVWNQEDHVWCEYYSYGLNRWVHLDPCEAVYDEPLLYCNNWGKRMSYVIGFNQNYIIDLSDKYITPEKQIEKSSVISKNKVDKLINYYNSNKLANYYNQQVSKLGNEHKALLSVYNDIIIPRNQELDVMKEPNKPSATSTTLTKGRQTGSAAWTKSRGEDGNS</sequence>
<keyword evidence="2" id="KW-0479">Metal-binding</keyword>
<dbReference type="EMBL" id="GL996501">
    <property type="protein sequence ID" value="EGW32864.1"/>
    <property type="molecule type" value="Genomic_DNA"/>
</dbReference>
<dbReference type="GeneID" id="18873274"/>
<protein>
    <recommendedName>
        <fullName evidence="4">Peptide:N-glycanase 1</fullName>
    </recommendedName>
</protein>
<dbReference type="GO" id="GO:0120125">
    <property type="term" value="C:PNGase complex"/>
    <property type="evidence" value="ECO:0007669"/>
    <property type="project" value="EnsemblFungi"/>
</dbReference>
<evidence type="ECO:0000313" key="8">
    <source>
        <dbReference type="Proteomes" id="UP000000709"/>
    </source>
</evidence>
<dbReference type="SUPFAM" id="SSF54001">
    <property type="entry name" value="Cysteine proteinases"/>
    <property type="match status" value="1"/>
</dbReference>
<evidence type="ECO:0000256" key="4">
    <source>
        <dbReference type="ARBA" id="ARBA00032858"/>
    </source>
</evidence>
<dbReference type="Proteomes" id="UP000000709">
    <property type="component" value="Unassembled WGS sequence"/>
</dbReference>
<dbReference type="OrthoDB" id="409136at2759"/>
<dbReference type="RefSeq" id="XP_007374379.1">
    <property type="nucleotide sequence ID" value="XM_007374317.1"/>
</dbReference>
<dbReference type="eggNOG" id="KOG0909">
    <property type="taxonomic scope" value="Eukaryota"/>
</dbReference>
<evidence type="ECO:0000256" key="2">
    <source>
        <dbReference type="ARBA" id="ARBA00022723"/>
    </source>
</evidence>
<dbReference type="Gene3D" id="3.10.620.30">
    <property type="match status" value="1"/>
</dbReference>
<dbReference type="GO" id="GO:0005829">
    <property type="term" value="C:cytosol"/>
    <property type="evidence" value="ECO:0007669"/>
    <property type="project" value="EnsemblFungi"/>
</dbReference>
<name>G3AK53_SPAPN</name>
<evidence type="ECO:0000256" key="5">
    <source>
        <dbReference type="SAM" id="MobiDB-lite"/>
    </source>
</evidence>
<feature type="compositionally biased region" description="Polar residues" evidence="5">
    <location>
        <begin position="339"/>
        <end position="357"/>
    </location>
</feature>
<dbReference type="PANTHER" id="PTHR12143">
    <property type="entry name" value="PEPTIDE N-GLYCANASE PNGASE -RELATED"/>
    <property type="match status" value="1"/>
</dbReference>
<organism evidence="8">
    <name type="scientific">Spathaspora passalidarum (strain NRRL Y-27907 / 11-Y1)</name>
    <dbReference type="NCBI Taxonomy" id="619300"/>
    <lineage>
        <taxon>Eukaryota</taxon>
        <taxon>Fungi</taxon>
        <taxon>Dikarya</taxon>
        <taxon>Ascomycota</taxon>
        <taxon>Saccharomycotina</taxon>
        <taxon>Pichiomycetes</taxon>
        <taxon>Debaryomycetaceae</taxon>
        <taxon>Spathaspora</taxon>
    </lineage>
</organism>
<keyword evidence="3" id="KW-0862">Zinc</keyword>
<gene>
    <name evidence="7" type="ORF">SPAPADRAFT_60205</name>
</gene>
<dbReference type="GO" id="GO:0000224">
    <property type="term" value="F:peptide-N4-(N-acetyl-beta-glucosaminyl)asparagine amidase activity"/>
    <property type="evidence" value="ECO:0007669"/>
    <property type="project" value="EnsemblFungi"/>
</dbReference>
<dbReference type="InterPro" id="IPR050883">
    <property type="entry name" value="PNGase"/>
</dbReference>
<accession>G3AK53</accession>